<dbReference type="Gramene" id="OMO62351">
    <property type="protein sequence ID" value="OMO62351"/>
    <property type="gene ID" value="CCACVL1_22877"/>
</dbReference>
<keyword evidence="4" id="KW-1185">Reference proteome</keyword>
<dbReference type="OrthoDB" id="976457at2759"/>
<dbReference type="AlphaFoldDB" id="A0A1R3GWE6"/>
<feature type="domain" description="Disease resistance protein At4g27190-like leucine-rich repeats" evidence="2">
    <location>
        <begin position="289"/>
        <end position="349"/>
    </location>
</feature>
<feature type="domain" description="Disease resistance protein At4g27190-like leucine-rich repeats" evidence="2">
    <location>
        <begin position="488"/>
        <end position="591"/>
    </location>
</feature>
<proteinExistence type="predicted"/>
<dbReference type="OMA" id="LEIHDCQ"/>
<dbReference type="SUPFAM" id="SSF52058">
    <property type="entry name" value="L domain-like"/>
    <property type="match status" value="2"/>
</dbReference>
<evidence type="ECO:0000313" key="4">
    <source>
        <dbReference type="Proteomes" id="UP000188268"/>
    </source>
</evidence>
<gene>
    <name evidence="3" type="ORF">CCACVL1_22877</name>
</gene>
<reference evidence="3 4" key="1">
    <citation type="submission" date="2013-09" db="EMBL/GenBank/DDBJ databases">
        <title>Corchorus capsularis genome sequencing.</title>
        <authorList>
            <person name="Alam M."/>
            <person name="Haque M.S."/>
            <person name="Islam M.S."/>
            <person name="Emdad E.M."/>
            <person name="Islam M.M."/>
            <person name="Ahmed B."/>
            <person name="Halim A."/>
            <person name="Hossen Q.M.M."/>
            <person name="Hossain M.Z."/>
            <person name="Ahmed R."/>
            <person name="Khan M.M."/>
            <person name="Islam R."/>
            <person name="Rashid M.M."/>
            <person name="Khan S.A."/>
            <person name="Rahman M.S."/>
            <person name="Alam M."/>
        </authorList>
    </citation>
    <scope>NUCLEOTIDE SEQUENCE [LARGE SCALE GENOMIC DNA]</scope>
    <source>
        <strain evidence="4">cv. CVL-1</strain>
        <tissue evidence="3">Whole seedling</tissue>
    </source>
</reference>
<dbReference type="InterPro" id="IPR032675">
    <property type="entry name" value="LRR_dom_sf"/>
</dbReference>
<dbReference type="EMBL" id="AWWV01013259">
    <property type="protein sequence ID" value="OMO62351.1"/>
    <property type="molecule type" value="Genomic_DNA"/>
</dbReference>
<name>A0A1R3GWE6_COCAP</name>
<dbReference type="InterPro" id="IPR057135">
    <property type="entry name" value="At4g27190-like_LRR"/>
</dbReference>
<dbReference type="Gene3D" id="3.80.10.10">
    <property type="entry name" value="Ribonuclease Inhibitor"/>
    <property type="match status" value="3"/>
</dbReference>
<dbReference type="InterPro" id="IPR050905">
    <property type="entry name" value="Plant_NBS-LRR"/>
</dbReference>
<dbReference type="Proteomes" id="UP000188268">
    <property type="component" value="Unassembled WGS sequence"/>
</dbReference>
<dbReference type="PANTHER" id="PTHR33463:SF167">
    <property type="entry name" value="PUTATIVE-RELATED"/>
    <property type="match status" value="1"/>
</dbReference>
<feature type="domain" description="Disease resistance protein At4g27190-like leucine-rich repeats" evidence="2">
    <location>
        <begin position="59"/>
        <end position="190"/>
    </location>
</feature>
<evidence type="ECO:0000313" key="3">
    <source>
        <dbReference type="EMBL" id="OMO62351.1"/>
    </source>
</evidence>
<dbReference type="PANTHER" id="PTHR33463">
    <property type="entry name" value="NB-ARC DOMAIN-CONTAINING PROTEIN-RELATED"/>
    <property type="match status" value="1"/>
</dbReference>
<evidence type="ECO:0000259" key="2">
    <source>
        <dbReference type="Pfam" id="PF23247"/>
    </source>
</evidence>
<protein>
    <submittedName>
        <fullName evidence="3">Cc-nbs-lrr resistance protein</fullName>
    </submittedName>
</protein>
<organism evidence="3 4">
    <name type="scientific">Corchorus capsularis</name>
    <name type="common">Jute</name>
    <dbReference type="NCBI Taxonomy" id="210143"/>
    <lineage>
        <taxon>Eukaryota</taxon>
        <taxon>Viridiplantae</taxon>
        <taxon>Streptophyta</taxon>
        <taxon>Embryophyta</taxon>
        <taxon>Tracheophyta</taxon>
        <taxon>Spermatophyta</taxon>
        <taxon>Magnoliopsida</taxon>
        <taxon>eudicotyledons</taxon>
        <taxon>Gunneridae</taxon>
        <taxon>Pentapetalae</taxon>
        <taxon>rosids</taxon>
        <taxon>malvids</taxon>
        <taxon>Malvales</taxon>
        <taxon>Malvaceae</taxon>
        <taxon>Grewioideae</taxon>
        <taxon>Apeibeae</taxon>
        <taxon>Corchorus</taxon>
    </lineage>
</organism>
<sequence length="667" mass="77155">MRNIIEWPSLRNMDVYGCDKVEIFALEYPSSQETQGQSQVVIPIQQPLFWINEVTFPCLEELRLECNANMKEIWHGTLPEGYFKLKVLELIKFPAQETFLPSYFFQSLSSLENFVVSDASFLEIFQCEELGAEEHQERAFSKLRGLRLSKLHELTHLWKENFKPGAMMYSMQALEVQDCGKLKILVPSSVSFENLATLEVSRCQGLKYLVAYSTAKSMVHLTKMSIIDCKMMEEIIACSGDEVKEGIVFTQLKFLGLSCLPNLASFFSGNHTFKLPSLERVEYHSTEFLVLSDSSKLMEIRNWNPQGIFDFKNLKFLKVYKCRKLRYAFNPAMAMDLVHLQELEIHDCQMLEEVAFPSLEKLGFIDMESLRKICNHQFSIDSFSKLKVLTLMSLPKQSAVLPYSFFHSLSKLEKLVVDDASFTEIFPCGVGRNLQAWELTHFSDLRLSKLPELTHLWKEELQSQPGILFQNLRTLKVFECPKLKSLALSTVCFENLTTLEISRCHGFIHLITPSTAKSMEQLKRMRITDCKMIEDIIANGDEEWKDGIIFKKLEYLRLQSLPSLKVFCMECYHFEFPSLVEFIATECPMLSVFSKGETCTPLLRRVRLGGEENRPLEKQDLNITINELYRKKASTLFQSATRTQNDVKDLEFLEWKLSELWRPSSVE</sequence>
<keyword evidence="1" id="KW-0611">Plant defense</keyword>
<accession>A0A1R3GWE6</accession>
<dbReference type="Pfam" id="PF23247">
    <property type="entry name" value="LRR_RPS2"/>
    <property type="match status" value="4"/>
</dbReference>
<comment type="caution">
    <text evidence="3">The sequence shown here is derived from an EMBL/GenBank/DDBJ whole genome shotgun (WGS) entry which is preliminary data.</text>
</comment>
<evidence type="ECO:0000256" key="1">
    <source>
        <dbReference type="ARBA" id="ARBA00022821"/>
    </source>
</evidence>
<dbReference type="STRING" id="210143.A0A1R3GWE6"/>
<feature type="domain" description="Disease resistance protein At4g27190-like leucine-rich repeats" evidence="2">
    <location>
        <begin position="360"/>
        <end position="486"/>
    </location>
</feature>